<dbReference type="Gene3D" id="3.40.50.200">
    <property type="entry name" value="Peptidase S8/S53 domain"/>
    <property type="match status" value="1"/>
</dbReference>
<dbReference type="InterPro" id="IPR036852">
    <property type="entry name" value="Peptidase_S8/S53_dom_sf"/>
</dbReference>
<reference evidence="2" key="1">
    <citation type="submission" date="2016-10" db="EMBL/GenBank/DDBJ databases">
        <authorList>
            <person name="Varghese N."/>
            <person name="Submissions S."/>
        </authorList>
    </citation>
    <scope>NUCLEOTIDE SEQUENCE [LARGE SCALE GENOMIC DNA]</scope>
    <source>
        <strain evidence="2">DSM 10146</strain>
    </source>
</reference>
<dbReference type="GO" id="GO:0004252">
    <property type="term" value="F:serine-type endopeptidase activity"/>
    <property type="evidence" value="ECO:0007669"/>
    <property type="project" value="InterPro"/>
</dbReference>
<dbReference type="EMBL" id="FNAV01000033">
    <property type="protein sequence ID" value="SDF59553.1"/>
    <property type="molecule type" value="Genomic_DNA"/>
</dbReference>
<dbReference type="OrthoDB" id="8390372at2"/>
<keyword evidence="2" id="KW-1185">Reference proteome</keyword>
<dbReference type="Proteomes" id="UP000198994">
    <property type="component" value="Unassembled WGS sequence"/>
</dbReference>
<dbReference type="AlphaFoldDB" id="A0A1G7MCS8"/>
<dbReference type="RefSeq" id="WP_089964073.1">
    <property type="nucleotide sequence ID" value="NZ_FNAV01000033.1"/>
</dbReference>
<dbReference type="SUPFAM" id="SSF52743">
    <property type="entry name" value="Subtilisin-like"/>
    <property type="match status" value="1"/>
</dbReference>
<evidence type="ECO:0000313" key="1">
    <source>
        <dbReference type="EMBL" id="SDF59553.1"/>
    </source>
</evidence>
<name>A0A1G7MCS8_9RHOB</name>
<evidence type="ECO:0000313" key="2">
    <source>
        <dbReference type="Proteomes" id="UP000198994"/>
    </source>
</evidence>
<sequence>MTEEAKNYDGDACTIEKAIADQPRGKGFRPEFPALWHLWELGVLEGSIFAPESKAWDKAKDAASVRVVVVDTPIVRNHPCFEAAIDMGASRDFTVSVEGRALGDLCGPPDPMHANACAH</sequence>
<dbReference type="GO" id="GO:0006508">
    <property type="term" value="P:proteolysis"/>
    <property type="evidence" value="ECO:0007669"/>
    <property type="project" value="InterPro"/>
</dbReference>
<organism evidence="1 2">
    <name type="scientific">Salipiger thiooxidans</name>
    <dbReference type="NCBI Taxonomy" id="282683"/>
    <lineage>
        <taxon>Bacteria</taxon>
        <taxon>Pseudomonadati</taxon>
        <taxon>Pseudomonadota</taxon>
        <taxon>Alphaproteobacteria</taxon>
        <taxon>Rhodobacterales</taxon>
        <taxon>Roseobacteraceae</taxon>
        <taxon>Salipiger</taxon>
    </lineage>
</organism>
<accession>A0A1G7MCS8</accession>
<gene>
    <name evidence="1" type="ORF">SAMN04488105_1333</name>
</gene>
<proteinExistence type="predicted"/>
<protein>
    <submittedName>
        <fullName evidence="1">Uncharacterized protein</fullName>
    </submittedName>
</protein>